<dbReference type="AlphaFoldDB" id="A0AAU8JHB2"/>
<organism evidence="1">
    <name type="scientific">Planktothricoides raciborskii GIHE-MW2</name>
    <dbReference type="NCBI Taxonomy" id="2792601"/>
    <lineage>
        <taxon>Bacteria</taxon>
        <taxon>Bacillati</taxon>
        <taxon>Cyanobacteriota</taxon>
        <taxon>Cyanophyceae</taxon>
        <taxon>Oscillatoriophycideae</taxon>
        <taxon>Oscillatoriales</taxon>
        <taxon>Oscillatoriaceae</taxon>
        <taxon>Planktothricoides</taxon>
    </lineage>
</organism>
<accession>A0AAU8JHB2</accession>
<proteinExistence type="predicted"/>
<sequence>MGKMTDEEKRRVVELLDELDRSELDKVLASVDAFGNWLYDKLYSIYCKVRDALRSLWQSIRNFFS</sequence>
<name>A0AAU8JHB2_9CYAN</name>
<dbReference type="RefSeq" id="WP_197285449.1">
    <property type="nucleotide sequence ID" value="NZ_CP159837.1"/>
</dbReference>
<dbReference type="EMBL" id="CP159837">
    <property type="protein sequence ID" value="XCM38606.1"/>
    <property type="molecule type" value="Genomic_DNA"/>
</dbReference>
<protein>
    <submittedName>
        <fullName evidence="1">Uncharacterized protein</fullName>
    </submittedName>
</protein>
<gene>
    <name evidence="1" type="ORF">ABWT76_001466</name>
</gene>
<evidence type="ECO:0000313" key="1">
    <source>
        <dbReference type="EMBL" id="XCM38606.1"/>
    </source>
</evidence>
<reference evidence="1" key="1">
    <citation type="submission" date="2024-07" db="EMBL/GenBank/DDBJ databases">
        <authorList>
            <person name="Kim Y.J."/>
            <person name="Jeong J.Y."/>
        </authorList>
    </citation>
    <scope>NUCLEOTIDE SEQUENCE</scope>
    <source>
        <strain evidence="1">GIHE-MW2</strain>
    </source>
</reference>